<accession>A0A084JAR9</accession>
<protein>
    <submittedName>
        <fullName evidence="2">Transglutaminase</fullName>
    </submittedName>
</protein>
<organism evidence="2 3">
    <name type="scientific">Lacrimispora celerecrescens</name>
    <dbReference type="NCBI Taxonomy" id="29354"/>
    <lineage>
        <taxon>Bacteria</taxon>
        <taxon>Bacillati</taxon>
        <taxon>Bacillota</taxon>
        <taxon>Clostridia</taxon>
        <taxon>Lachnospirales</taxon>
        <taxon>Lachnospiraceae</taxon>
        <taxon>Lacrimispora</taxon>
    </lineage>
</organism>
<evidence type="ECO:0000313" key="3">
    <source>
        <dbReference type="Proteomes" id="UP000028525"/>
    </source>
</evidence>
<sequence length="461" mass="53313">MINDISWAKIPLPDDILRLKNAGCLEAAKAAIGHMLSGYLPECMRKRLELEKEIIGILDENEYPYKKQEAAELLSRTFSDVMEGELDELVRSSAADWIYINGEIHFHKLFLDNIIKTRPDYQMRLKAREEDDAGILRQKMLNDNVSYMKEHGSRKAKIVIRASIRINKESERVGEMVRVHIPIPRKCSQVKDIQILEASPEITAIATEDAEQRTLCFETELKPDQEFYVRYSYLNSMDYVEVDPKKAVAAQPEFYTEEQAPHILFTPFLKEILEEIREGEDNPALVARKIYDFITTRVKYSFVREYAGLDNISEYAAKNLKGDCGVQAILFITLCRMAGIPARWQSGLHASQVYTGCHDWAEFYIEPYGWLYADPSFGGSAYRMGKVERWNYYFGNLDIYRMAANGGIQSEFIPPRKYFRADPIDNQRGEVEYEDRGLSFLEFQAKQVTELIEDWQGKTDE</sequence>
<feature type="domain" description="Transglutaminase-like" evidence="1">
    <location>
        <begin position="316"/>
        <end position="377"/>
    </location>
</feature>
<keyword evidence="3" id="KW-1185">Reference proteome</keyword>
<dbReference type="AlphaFoldDB" id="A0A084JAR9"/>
<dbReference type="InterPro" id="IPR002931">
    <property type="entry name" value="Transglutaminase-like"/>
</dbReference>
<dbReference type="SUPFAM" id="SSF54001">
    <property type="entry name" value="Cysteine proteinases"/>
    <property type="match status" value="1"/>
</dbReference>
<proteinExistence type="predicted"/>
<dbReference type="STRING" id="29354.IO98_23485"/>
<gene>
    <name evidence="2" type="ORF">IO98_23485</name>
</gene>
<dbReference type="SMART" id="SM00460">
    <property type="entry name" value="TGc"/>
    <property type="match status" value="1"/>
</dbReference>
<dbReference type="Gene3D" id="3.10.620.30">
    <property type="match status" value="1"/>
</dbReference>
<evidence type="ECO:0000259" key="1">
    <source>
        <dbReference type="SMART" id="SM00460"/>
    </source>
</evidence>
<dbReference type="InterPro" id="IPR038765">
    <property type="entry name" value="Papain-like_cys_pep_sf"/>
</dbReference>
<dbReference type="RefSeq" id="WP_038285142.1">
    <property type="nucleotide sequence ID" value="NZ_JPME01000051.1"/>
</dbReference>
<dbReference type="OrthoDB" id="9804872at2"/>
<reference evidence="2 3" key="1">
    <citation type="submission" date="2014-07" db="EMBL/GenBank/DDBJ databases">
        <title>Draft genome of Clostridium celerecrescens 152B isolated from sediments associated with methane hydrate from Krishna Godavari basin.</title>
        <authorList>
            <person name="Honkalas V.S."/>
            <person name="Dabir A.P."/>
            <person name="Arora P."/>
            <person name="Dhakephalkar P.K."/>
        </authorList>
    </citation>
    <scope>NUCLEOTIDE SEQUENCE [LARGE SCALE GENOMIC DNA]</scope>
    <source>
        <strain evidence="2 3">152B</strain>
    </source>
</reference>
<dbReference type="PANTHER" id="PTHR38339">
    <property type="entry name" value="TRANSGLUTAMINASE DOMAIN PROTEIN"/>
    <property type="match status" value="1"/>
</dbReference>
<name>A0A084JAR9_9FIRM</name>
<dbReference type="PANTHER" id="PTHR38339:SF1">
    <property type="entry name" value="TRANSGLUTAMINASE-LIKE DOMAIN-CONTAINING PROTEIN"/>
    <property type="match status" value="1"/>
</dbReference>
<dbReference type="Pfam" id="PF01841">
    <property type="entry name" value="Transglut_core"/>
    <property type="match status" value="1"/>
</dbReference>
<comment type="caution">
    <text evidence="2">The sequence shown here is derived from an EMBL/GenBank/DDBJ whole genome shotgun (WGS) entry which is preliminary data.</text>
</comment>
<dbReference type="Proteomes" id="UP000028525">
    <property type="component" value="Unassembled WGS sequence"/>
</dbReference>
<dbReference type="EMBL" id="JPME01000051">
    <property type="protein sequence ID" value="KEZ86053.1"/>
    <property type="molecule type" value="Genomic_DNA"/>
</dbReference>
<evidence type="ECO:0000313" key="2">
    <source>
        <dbReference type="EMBL" id="KEZ86053.1"/>
    </source>
</evidence>